<keyword evidence="2" id="KW-0812">Transmembrane</keyword>
<feature type="transmembrane region" description="Helical" evidence="2">
    <location>
        <begin position="986"/>
        <end position="1006"/>
    </location>
</feature>
<dbReference type="Gene3D" id="3.30.70.1440">
    <property type="entry name" value="Multidrug efflux transporter AcrB pore domain"/>
    <property type="match status" value="1"/>
</dbReference>
<proteinExistence type="predicted"/>
<sequence length="1075" mass="115736">MFTLLVTQSLRNRLLVLALAAVLVIYGAFTATKLPVDVFPDLNRPTVTIMTEAEGLAPQEVEQLVTFPVETQMNGLPGVTRVRSVSGVGLSVIYVEFDWGTDIYRNRQQVAERLAMVRPQLPPNVNPMMGPVSSIMGQIVMVALNGGTVSPMQLRELADFTIRPRLLSIPGVAQVIPMGGEVRQFRVAPQPTALRALGVTHGQLETALAQFGTNTGGGFTDQYAREYLIRNLGRSMSLDDLRNMVVATVNGRPIYLRQVAEVSFAARVKRGDAGYMGAPAVVVSVEKQPGVDTVRLTREVEAALAEITASLNACGPDAGKGSSDRTGPSVAEPVGEACAFRGVRADQLIFRQANFIETSIRNVETVLMEAVVVVAVVLFAFLLNVRTTAISLTAIPVSILATAVVFHLAGLSINTMTLGGLAIAIGELVDDAVVDVENIFRRLGENRKAGNPKSVFTVVVEASNEVRSGIVYATMVIVLVFVPLFALSGIEGRLFAPLGQAYIVSILASLLVSITLTPVLAYYLLPGLKRLEEHDSRFLKWLKRGNAALLRGLLGHGRPVMAVAGLAVAAAGLAATFLPRTFLPPFNEGSFTVNMTFNPGISLAESNRIGLVAERLLLEMQDVKSIGRRTGRAELDEHAEGVHSSDLEIDLKPGSRPKPELVTDIRGRLAVLPVSVNVGQPISHRLDHMLSGVRAEIALKIFGEDLDTLRALAEDTRARLSDIPGLADLQVEKQVLIPQLEIRVDYARAALYGVQPAALVEQLSRLSNGQVVSRVVDGYRRFDVVMRLSDTMRTTQRLGDLLIETPSGWVPARQIADIRETDGPNQILRENARRRIVVQANTQPGSDMGKIVQAIQEKVAAANLPNGYTTSLEGSFQAQAEASRTIGLLSLLSLALVFALLYSRYRSVVFTLIILGSIPLALIGSVAALWIAGQPLSVASMIGFITLTGIATRNGILKISHYLNLAIHEGMPFGRDLVIRGSLERLAPVLMTALSAGVALVPLMIGADAPGKEILHPVAVTIFGGLISATLLDTVLTPVLFLTFGRKPLERLRDEARHRPEASPEAPRSSPVEAF</sequence>
<dbReference type="AlphaFoldDB" id="A0A169RCJ8"/>
<evidence type="ECO:0000313" key="3">
    <source>
        <dbReference type="EMBL" id="BAU92732.1"/>
    </source>
</evidence>
<dbReference type="RefSeq" id="WP_096486600.1">
    <property type="nucleotide sequence ID" value="NZ_AP014809.1"/>
</dbReference>
<reference evidence="3 4" key="1">
    <citation type="journal article" date="2016" name="Genome Announc.">
        <title>Complete Genome Sequence of Methylobacterium populi P-1M, Isolated from Pink-Pigmented Household Biofilm.</title>
        <authorList>
            <person name="Morohoshi T."/>
            <person name="Ikeda T."/>
        </authorList>
    </citation>
    <scope>NUCLEOTIDE SEQUENCE [LARGE SCALE GENOMIC DNA]</scope>
    <source>
        <strain evidence="3 4">P-1M</strain>
    </source>
</reference>
<feature type="transmembrane region" description="Helical" evidence="2">
    <location>
        <begin position="502"/>
        <end position="525"/>
    </location>
</feature>
<dbReference type="Gene3D" id="3.30.2090.10">
    <property type="entry name" value="Multidrug efflux transporter AcrB TolC docking domain, DN and DC subdomains"/>
    <property type="match status" value="2"/>
</dbReference>
<dbReference type="SUPFAM" id="SSF82714">
    <property type="entry name" value="Multidrug efflux transporter AcrB TolC docking domain, DN and DC subdomains"/>
    <property type="match status" value="2"/>
</dbReference>
<evidence type="ECO:0000256" key="2">
    <source>
        <dbReference type="SAM" id="Phobius"/>
    </source>
</evidence>
<feature type="transmembrane region" description="Helical" evidence="2">
    <location>
        <begin position="470"/>
        <end position="490"/>
    </location>
</feature>
<feature type="transmembrane region" description="Helical" evidence="2">
    <location>
        <begin position="1018"/>
        <end position="1044"/>
    </location>
</feature>
<organism evidence="3 4">
    <name type="scientific">Methylorubrum populi</name>
    <dbReference type="NCBI Taxonomy" id="223967"/>
    <lineage>
        <taxon>Bacteria</taxon>
        <taxon>Pseudomonadati</taxon>
        <taxon>Pseudomonadota</taxon>
        <taxon>Alphaproteobacteria</taxon>
        <taxon>Hyphomicrobiales</taxon>
        <taxon>Methylobacteriaceae</taxon>
        <taxon>Methylorubrum</taxon>
    </lineage>
</organism>
<dbReference type="InterPro" id="IPR001036">
    <property type="entry name" value="Acrflvin-R"/>
</dbReference>
<gene>
    <name evidence="3" type="ORF">MPPM_4127</name>
</gene>
<keyword evidence="2" id="KW-0472">Membrane</keyword>
<feature type="compositionally biased region" description="Low complexity" evidence="1">
    <location>
        <begin position="1063"/>
        <end position="1075"/>
    </location>
</feature>
<feature type="transmembrane region" description="Helical" evidence="2">
    <location>
        <begin position="392"/>
        <end position="413"/>
    </location>
</feature>
<dbReference type="GO" id="GO:0042910">
    <property type="term" value="F:xenobiotic transmembrane transporter activity"/>
    <property type="evidence" value="ECO:0007669"/>
    <property type="project" value="TreeGrafter"/>
</dbReference>
<name>A0A169RCJ8_9HYPH</name>
<evidence type="ECO:0000256" key="1">
    <source>
        <dbReference type="SAM" id="MobiDB-lite"/>
    </source>
</evidence>
<dbReference type="OrthoDB" id="9806532at2"/>
<dbReference type="Proteomes" id="UP000218288">
    <property type="component" value="Chromosome"/>
</dbReference>
<feature type="transmembrane region" description="Helical" evidence="2">
    <location>
        <begin position="885"/>
        <end position="902"/>
    </location>
</feature>
<dbReference type="GO" id="GO:0005886">
    <property type="term" value="C:plasma membrane"/>
    <property type="evidence" value="ECO:0007669"/>
    <property type="project" value="TreeGrafter"/>
</dbReference>
<dbReference type="Gene3D" id="1.20.1640.10">
    <property type="entry name" value="Multidrug efflux transporter AcrB transmembrane domain"/>
    <property type="match status" value="3"/>
</dbReference>
<accession>A0A169RCJ8</accession>
<dbReference type="Gene3D" id="3.30.70.1430">
    <property type="entry name" value="Multidrug efflux transporter AcrB pore domain"/>
    <property type="match status" value="2"/>
</dbReference>
<dbReference type="PRINTS" id="PR00702">
    <property type="entry name" value="ACRIFLAVINRP"/>
</dbReference>
<dbReference type="PANTHER" id="PTHR32063">
    <property type="match status" value="1"/>
</dbReference>
<protein>
    <submittedName>
        <fullName evidence="3">Heavy metal efflux pump CzcA</fullName>
    </submittedName>
</protein>
<feature type="transmembrane region" description="Helical" evidence="2">
    <location>
        <begin position="366"/>
        <end position="385"/>
    </location>
</feature>
<dbReference type="PANTHER" id="PTHR32063:SF4">
    <property type="entry name" value="SLR6043 PROTEIN"/>
    <property type="match status" value="1"/>
</dbReference>
<dbReference type="Pfam" id="PF00873">
    <property type="entry name" value="ACR_tran"/>
    <property type="match status" value="2"/>
</dbReference>
<dbReference type="SUPFAM" id="SSF82693">
    <property type="entry name" value="Multidrug efflux transporter AcrB pore domain, PN1, PN2, PC1 and PC2 subdomains"/>
    <property type="match status" value="2"/>
</dbReference>
<dbReference type="InterPro" id="IPR027463">
    <property type="entry name" value="AcrB_DN_DC_subdom"/>
</dbReference>
<evidence type="ECO:0000313" key="4">
    <source>
        <dbReference type="Proteomes" id="UP000218288"/>
    </source>
</evidence>
<feature type="transmembrane region" description="Helical" evidence="2">
    <location>
        <begin position="908"/>
        <end position="932"/>
    </location>
</feature>
<dbReference type="SUPFAM" id="SSF82866">
    <property type="entry name" value="Multidrug efflux transporter AcrB transmembrane domain"/>
    <property type="match status" value="2"/>
</dbReference>
<dbReference type="Gene3D" id="3.30.70.1320">
    <property type="entry name" value="Multidrug efflux transporter AcrB pore domain like"/>
    <property type="match status" value="1"/>
</dbReference>
<dbReference type="EMBL" id="AP014809">
    <property type="protein sequence ID" value="BAU92732.1"/>
    <property type="molecule type" value="Genomic_DNA"/>
</dbReference>
<feature type="region of interest" description="Disordered" evidence="1">
    <location>
        <begin position="1055"/>
        <end position="1075"/>
    </location>
</feature>
<keyword evidence="2" id="KW-1133">Transmembrane helix</keyword>